<reference evidence="5 6" key="1">
    <citation type="journal article" date="2009" name="Mikrobiologiia">
        <title>[Phenanthren biodegradation and interaction of Pseudomonas putida BS3701 and Burkholderia sp.BS3702 in plant rhizosphere].</title>
        <authorList>
            <person name="Ovchinnikova A.A."/>
            <person name="Vetrova A.A."/>
            <person name="Filonov A.E."/>
            <person name="Boronin A.M."/>
        </authorList>
    </citation>
    <scope>NUCLEOTIDE SEQUENCE [LARGE SCALE GENOMIC DNA]</scope>
    <source>
        <strain evidence="5 6">BS3701</strain>
    </source>
</reference>
<dbReference type="Pfam" id="PF26078">
    <property type="entry name" value="Baseplate_J_M"/>
    <property type="match status" value="1"/>
</dbReference>
<dbReference type="PANTHER" id="PTHR37829:SF3">
    <property type="entry name" value="PROTEIN JAYE-RELATED"/>
    <property type="match status" value="1"/>
</dbReference>
<feature type="domain" description="Baseplate J-like C-terminal" evidence="4">
    <location>
        <begin position="267"/>
        <end position="337"/>
    </location>
</feature>
<feature type="domain" description="Baseplate J-like central" evidence="3">
    <location>
        <begin position="191"/>
        <end position="260"/>
    </location>
</feature>
<evidence type="ECO:0000259" key="3">
    <source>
        <dbReference type="Pfam" id="PF26078"/>
    </source>
</evidence>
<dbReference type="InterPro" id="IPR058530">
    <property type="entry name" value="Baseplate_J-like_C"/>
</dbReference>
<evidence type="ECO:0000313" key="5">
    <source>
        <dbReference type="EMBL" id="QLJ12745.1"/>
    </source>
</evidence>
<sequence>MPYEAPSFDAIRSRALRDIRSQLPDADITSDSDNHVRASSVSAIAEGIHQQAAWTARQIFPDSADFEELKRHADTRGVYPKSATPSGSEVTVTGTAGEPVVTGLQIRHVATGRVFSTTAIVTIPESGTATVPVASVENGAALNGIEGACVFISPPLNVDSACVLTETVGGTDDESPESLLARYLDVLRNPPSGGNIADYRRWATSVNGVSTALILPKRRGGNAIDVVITSSGGPSSEAVIAACQAYIESVAPAGADIWVFTPQIVEVNLSAKVKPAAGYTLESLQEPVETACKQVIAPLDPLETLYLIRLTAAISALAGVIDLRILAPTGNVVTNADASVVKWVRFGSVYLQLLEDQA</sequence>
<organism evidence="5 6">
    <name type="scientific">Pseudomonas putida</name>
    <name type="common">Arthrobacter siderocapsulatus</name>
    <dbReference type="NCBI Taxonomy" id="303"/>
    <lineage>
        <taxon>Bacteria</taxon>
        <taxon>Pseudomonadati</taxon>
        <taxon>Pseudomonadota</taxon>
        <taxon>Gammaproteobacteria</taxon>
        <taxon>Pseudomonadales</taxon>
        <taxon>Pseudomonadaceae</taxon>
        <taxon>Pseudomonas</taxon>
    </lineage>
</organism>
<accession>A0A7D5VVL7</accession>
<dbReference type="Proteomes" id="UP000510934">
    <property type="component" value="Chromosome"/>
</dbReference>
<evidence type="ECO:0000259" key="2">
    <source>
        <dbReference type="Pfam" id="PF04865"/>
    </source>
</evidence>
<evidence type="ECO:0000259" key="4">
    <source>
        <dbReference type="Pfam" id="PF26079"/>
    </source>
</evidence>
<dbReference type="Pfam" id="PF04865">
    <property type="entry name" value="Baseplate_J"/>
    <property type="match status" value="1"/>
</dbReference>
<dbReference type="Pfam" id="PF26079">
    <property type="entry name" value="Baseplate_J_C"/>
    <property type="match status" value="1"/>
</dbReference>
<evidence type="ECO:0000313" key="6">
    <source>
        <dbReference type="Proteomes" id="UP000510934"/>
    </source>
</evidence>
<evidence type="ECO:0000256" key="1">
    <source>
        <dbReference type="ARBA" id="ARBA00038087"/>
    </source>
</evidence>
<dbReference type="InterPro" id="IPR058531">
    <property type="entry name" value="Baseplate_J_M"/>
</dbReference>
<dbReference type="EMBL" id="CP059052">
    <property type="protein sequence ID" value="QLJ12745.1"/>
    <property type="molecule type" value="Genomic_DNA"/>
</dbReference>
<dbReference type="InterPro" id="IPR006949">
    <property type="entry name" value="Barrel_Baseplate_J-like"/>
</dbReference>
<dbReference type="AlphaFoldDB" id="A0A7D5VVL7"/>
<protein>
    <submittedName>
        <fullName evidence="5">Baseplate J/gp47 family protein</fullName>
    </submittedName>
</protein>
<dbReference type="PANTHER" id="PTHR37829">
    <property type="entry name" value="PHAGE-LIKE ELEMENT PBSX PROTEIN XKDT"/>
    <property type="match status" value="1"/>
</dbReference>
<dbReference type="RefSeq" id="WP_180688567.1">
    <property type="nucleotide sequence ID" value="NZ_CP059052.1"/>
</dbReference>
<name>A0A7D5VVL7_PSEPU</name>
<dbReference type="InterPro" id="IPR052399">
    <property type="entry name" value="Phage_Baseplate_Assmbl_Protein"/>
</dbReference>
<feature type="domain" description="Baseplate protein J-like barrel" evidence="2">
    <location>
        <begin position="90"/>
        <end position="170"/>
    </location>
</feature>
<comment type="similarity">
    <text evidence="1">Belongs to the Mu gp47/PBSX XkdT family.</text>
</comment>
<gene>
    <name evidence="5" type="ORF">H0H12_20140</name>
</gene>
<proteinExistence type="inferred from homology"/>